<organism evidence="1 2">
    <name type="scientific">Stylosanthes scabra</name>
    <dbReference type="NCBI Taxonomy" id="79078"/>
    <lineage>
        <taxon>Eukaryota</taxon>
        <taxon>Viridiplantae</taxon>
        <taxon>Streptophyta</taxon>
        <taxon>Embryophyta</taxon>
        <taxon>Tracheophyta</taxon>
        <taxon>Spermatophyta</taxon>
        <taxon>Magnoliopsida</taxon>
        <taxon>eudicotyledons</taxon>
        <taxon>Gunneridae</taxon>
        <taxon>Pentapetalae</taxon>
        <taxon>rosids</taxon>
        <taxon>fabids</taxon>
        <taxon>Fabales</taxon>
        <taxon>Fabaceae</taxon>
        <taxon>Papilionoideae</taxon>
        <taxon>50 kb inversion clade</taxon>
        <taxon>dalbergioids sensu lato</taxon>
        <taxon>Dalbergieae</taxon>
        <taxon>Pterocarpus clade</taxon>
        <taxon>Stylosanthes</taxon>
    </lineage>
</organism>
<proteinExistence type="predicted"/>
<evidence type="ECO:0000313" key="1">
    <source>
        <dbReference type="EMBL" id="MED6207811.1"/>
    </source>
</evidence>
<evidence type="ECO:0000313" key="2">
    <source>
        <dbReference type="Proteomes" id="UP001341840"/>
    </source>
</evidence>
<name>A0ABU6YD21_9FABA</name>
<gene>
    <name evidence="1" type="ORF">PIB30_039095</name>
</gene>
<keyword evidence="2" id="KW-1185">Reference proteome</keyword>
<reference evidence="1 2" key="1">
    <citation type="journal article" date="2023" name="Plants (Basel)">
        <title>Bridging the Gap: Combining Genomics and Transcriptomics Approaches to Understand Stylosanthes scabra, an Orphan Legume from the Brazilian Caatinga.</title>
        <authorList>
            <person name="Ferreira-Neto J.R.C."/>
            <person name="da Silva M.D."/>
            <person name="Binneck E."/>
            <person name="de Melo N.F."/>
            <person name="da Silva R.H."/>
            <person name="de Melo A.L.T.M."/>
            <person name="Pandolfi V."/>
            <person name="Bustamante F.O."/>
            <person name="Brasileiro-Vidal A.C."/>
            <person name="Benko-Iseppon A.M."/>
        </authorList>
    </citation>
    <scope>NUCLEOTIDE SEQUENCE [LARGE SCALE GENOMIC DNA]</scope>
    <source>
        <tissue evidence="1">Leaves</tissue>
    </source>
</reference>
<sequence length="63" mass="7164">MVFCPSREIECWWNCTHRTYGCGKETCKFKPVIKKAMVELEGHIQFTGPGFSRTLLLEVGAQA</sequence>
<protein>
    <submittedName>
        <fullName evidence="1">Uncharacterized protein</fullName>
    </submittedName>
</protein>
<comment type="caution">
    <text evidence="1">The sequence shown here is derived from an EMBL/GenBank/DDBJ whole genome shotgun (WGS) entry which is preliminary data.</text>
</comment>
<dbReference type="Proteomes" id="UP001341840">
    <property type="component" value="Unassembled WGS sequence"/>
</dbReference>
<accession>A0ABU6YD21</accession>
<dbReference type="EMBL" id="JASCZI010241860">
    <property type="protein sequence ID" value="MED6207811.1"/>
    <property type="molecule type" value="Genomic_DNA"/>
</dbReference>